<sequence length="103" mass="11880">MKGFCVYFKREGKWDIIILNYLCLPPPTLPYPCLFHKASSICNPFSLLRNHPNLHGFSFFRIINFFLLPSCSSCFALLLRTNGFIGKMTLSLYLPICVASNYY</sequence>
<keyword evidence="1" id="KW-0472">Membrane</keyword>
<feature type="transmembrane region" description="Helical" evidence="1">
    <location>
        <begin position="59"/>
        <end position="79"/>
    </location>
</feature>
<dbReference type="AlphaFoldDB" id="A0A8D8R2D5"/>
<evidence type="ECO:0000313" key="2">
    <source>
        <dbReference type="EMBL" id="CAG6642421.1"/>
    </source>
</evidence>
<protein>
    <submittedName>
        <fullName evidence="2">Uncharacterized protein</fullName>
    </submittedName>
</protein>
<dbReference type="EMBL" id="HBUF01122408">
    <property type="protein sequence ID" value="CAG6642421.1"/>
    <property type="molecule type" value="Transcribed_RNA"/>
</dbReference>
<reference evidence="2" key="1">
    <citation type="submission" date="2021-05" db="EMBL/GenBank/DDBJ databases">
        <authorList>
            <person name="Alioto T."/>
            <person name="Alioto T."/>
            <person name="Gomez Garrido J."/>
        </authorList>
    </citation>
    <scope>NUCLEOTIDE SEQUENCE</scope>
</reference>
<organism evidence="2">
    <name type="scientific">Cacopsylla melanoneura</name>
    <dbReference type="NCBI Taxonomy" id="428564"/>
    <lineage>
        <taxon>Eukaryota</taxon>
        <taxon>Metazoa</taxon>
        <taxon>Ecdysozoa</taxon>
        <taxon>Arthropoda</taxon>
        <taxon>Hexapoda</taxon>
        <taxon>Insecta</taxon>
        <taxon>Pterygota</taxon>
        <taxon>Neoptera</taxon>
        <taxon>Paraneoptera</taxon>
        <taxon>Hemiptera</taxon>
        <taxon>Sternorrhyncha</taxon>
        <taxon>Psylloidea</taxon>
        <taxon>Psyllidae</taxon>
        <taxon>Psyllinae</taxon>
        <taxon>Cacopsylla</taxon>
    </lineage>
</organism>
<name>A0A8D8R2D5_9HEMI</name>
<evidence type="ECO:0000256" key="1">
    <source>
        <dbReference type="SAM" id="Phobius"/>
    </source>
</evidence>
<keyword evidence="1" id="KW-0812">Transmembrane</keyword>
<proteinExistence type="predicted"/>
<keyword evidence="1" id="KW-1133">Transmembrane helix</keyword>
<accession>A0A8D8R2D5</accession>